<name>A0AAW8Q590_VIBPH</name>
<gene>
    <name evidence="1" type="ORF">QX249_24360</name>
</gene>
<reference evidence="1" key="1">
    <citation type="submission" date="2023-06" db="EMBL/GenBank/DDBJ databases">
        <title>Genomic Diversity of Vibrio spp. and Metagenomic Analysis of Pathogens in Florida Gulf Coastal Waters Following Hurricane Ian.</title>
        <authorList>
            <person name="Brumfield K.D."/>
        </authorList>
    </citation>
    <scope>NUCLEOTIDE SEQUENCE</scope>
    <source>
        <strain evidence="1">WBS2B-138</strain>
    </source>
</reference>
<dbReference type="RefSeq" id="WP_311020819.1">
    <property type="nucleotide sequence ID" value="NZ_JAUHGG010000012.1"/>
</dbReference>
<sequence length="222" mass="25165">MSNELKPEVKAIQQFVNSILGAFESGFVSDNKIKLSDLYRVAQTHCNDNYGQALPSLEESWGEELAKELRKPDWTPLSEELPSDSIGGHYIVKVTNDVTENNVCQAIYCNGEFWHDSELRKFHSGRPYVGVTHWMEYPDPEEKVVLIADTKLLTRDEAYEALAGGKIVSHGAFEDGEWLIRGNADGTVNLGEGLEVDLDNHWKLYDMERFDSGWFVLNQHSL</sequence>
<evidence type="ECO:0000313" key="1">
    <source>
        <dbReference type="EMBL" id="MDS1823782.1"/>
    </source>
</evidence>
<accession>A0AAW8Q590</accession>
<dbReference type="EMBL" id="JAUHGG010000012">
    <property type="protein sequence ID" value="MDS1823782.1"/>
    <property type="molecule type" value="Genomic_DNA"/>
</dbReference>
<evidence type="ECO:0000313" key="2">
    <source>
        <dbReference type="Proteomes" id="UP001253193"/>
    </source>
</evidence>
<organism evidence="1 2">
    <name type="scientific">Vibrio parahaemolyticus</name>
    <dbReference type="NCBI Taxonomy" id="670"/>
    <lineage>
        <taxon>Bacteria</taxon>
        <taxon>Pseudomonadati</taxon>
        <taxon>Pseudomonadota</taxon>
        <taxon>Gammaproteobacteria</taxon>
        <taxon>Vibrionales</taxon>
        <taxon>Vibrionaceae</taxon>
        <taxon>Vibrio</taxon>
    </lineage>
</organism>
<evidence type="ECO:0008006" key="3">
    <source>
        <dbReference type="Google" id="ProtNLM"/>
    </source>
</evidence>
<proteinExistence type="predicted"/>
<protein>
    <recommendedName>
        <fullName evidence="3">DUF551 domain-containing protein</fullName>
    </recommendedName>
</protein>
<dbReference type="AlphaFoldDB" id="A0AAW8Q590"/>
<comment type="caution">
    <text evidence="1">The sequence shown here is derived from an EMBL/GenBank/DDBJ whole genome shotgun (WGS) entry which is preliminary data.</text>
</comment>
<dbReference type="Proteomes" id="UP001253193">
    <property type="component" value="Unassembled WGS sequence"/>
</dbReference>